<dbReference type="EC" id="2.1.1.228" evidence="5 15"/>
<proteinExistence type="inferred from homology"/>
<evidence type="ECO:0000256" key="2">
    <source>
        <dbReference type="ARBA" id="ARBA00004496"/>
    </source>
</evidence>
<reference evidence="19 20" key="1">
    <citation type="submission" date="2008-05" db="EMBL/GenBank/DDBJ databases">
        <title>Complete sequence of Chlorobium limicola DSM 245.</title>
        <authorList>
            <consortium name="US DOE Joint Genome Institute"/>
            <person name="Lucas S."/>
            <person name="Copeland A."/>
            <person name="Lapidus A."/>
            <person name="Glavina del Rio T."/>
            <person name="Dalin E."/>
            <person name="Tice H."/>
            <person name="Bruce D."/>
            <person name="Goodwin L."/>
            <person name="Pitluck S."/>
            <person name="Schmutz J."/>
            <person name="Larimer F."/>
            <person name="Land M."/>
            <person name="Hauser L."/>
            <person name="Kyrpides N."/>
            <person name="Ovchinnikova G."/>
            <person name="Zhao F."/>
            <person name="Li T."/>
            <person name="Liu Z."/>
            <person name="Overmann J."/>
            <person name="Bryant D.A."/>
            <person name="Richardson P."/>
        </authorList>
    </citation>
    <scope>NUCLEOTIDE SEQUENCE [LARGE SCALE GENOMIC DNA]</scope>
    <source>
        <strain evidence="20">DSM 245 / NBRC 103803 / 6330</strain>
    </source>
</reference>
<dbReference type="PIRSF" id="PIRSF000386">
    <property type="entry name" value="tRNA_mtase"/>
    <property type="match status" value="1"/>
</dbReference>
<evidence type="ECO:0000256" key="13">
    <source>
        <dbReference type="ARBA" id="ARBA00033392"/>
    </source>
</evidence>
<keyword evidence="11 15" id="KW-0819">tRNA processing</keyword>
<dbReference type="InterPro" id="IPR016009">
    <property type="entry name" value="tRNA_MeTrfase_TRMD/TRM10"/>
</dbReference>
<gene>
    <name evidence="15" type="primary">trmD</name>
    <name evidence="19" type="ordered locus">Clim_1396</name>
</gene>
<dbReference type="InterPro" id="IPR029028">
    <property type="entry name" value="Alpha/beta_knot_MTases"/>
</dbReference>
<evidence type="ECO:0000256" key="6">
    <source>
        <dbReference type="ARBA" id="ARBA00014679"/>
    </source>
</evidence>
<keyword evidence="8 15" id="KW-0489">Methyltransferase</keyword>
<dbReference type="Pfam" id="PF01746">
    <property type="entry name" value="tRNA_m1G_MT"/>
    <property type="match status" value="1"/>
</dbReference>
<dbReference type="GO" id="GO:0052906">
    <property type="term" value="F:tRNA (guanine(37)-N1)-methyltransferase activity"/>
    <property type="evidence" value="ECO:0007669"/>
    <property type="project" value="UniProtKB-UniRule"/>
</dbReference>
<dbReference type="FunFam" id="1.10.1270.20:FF:000001">
    <property type="entry name" value="tRNA (guanine-N(1)-)-methyltransferase"/>
    <property type="match status" value="1"/>
</dbReference>
<dbReference type="STRING" id="290315.Clim_1396"/>
<evidence type="ECO:0000256" key="8">
    <source>
        <dbReference type="ARBA" id="ARBA00022603"/>
    </source>
</evidence>
<dbReference type="CDD" id="cd18080">
    <property type="entry name" value="TrmD-like"/>
    <property type="match status" value="1"/>
</dbReference>
<evidence type="ECO:0000256" key="1">
    <source>
        <dbReference type="ARBA" id="ARBA00002634"/>
    </source>
</evidence>
<comment type="catalytic activity">
    <reaction evidence="14 15 17">
        <text>guanosine(37) in tRNA + S-adenosyl-L-methionine = N(1)-methylguanosine(37) in tRNA + S-adenosyl-L-homocysteine + H(+)</text>
        <dbReference type="Rhea" id="RHEA:36899"/>
        <dbReference type="Rhea" id="RHEA-COMP:10145"/>
        <dbReference type="Rhea" id="RHEA-COMP:10147"/>
        <dbReference type="ChEBI" id="CHEBI:15378"/>
        <dbReference type="ChEBI" id="CHEBI:57856"/>
        <dbReference type="ChEBI" id="CHEBI:59789"/>
        <dbReference type="ChEBI" id="CHEBI:73542"/>
        <dbReference type="ChEBI" id="CHEBI:74269"/>
        <dbReference type="EC" id="2.1.1.228"/>
    </reaction>
</comment>
<evidence type="ECO:0000256" key="17">
    <source>
        <dbReference type="RuleBase" id="RU003464"/>
    </source>
</evidence>
<comment type="subcellular location">
    <subcellularLocation>
        <location evidence="2 15 17">Cytoplasm</location>
    </subcellularLocation>
</comment>
<evidence type="ECO:0000259" key="18">
    <source>
        <dbReference type="Pfam" id="PF01746"/>
    </source>
</evidence>
<protein>
    <recommendedName>
        <fullName evidence="6 15">tRNA (guanine-N(1)-)-methyltransferase</fullName>
        <ecNumber evidence="5 15">2.1.1.228</ecNumber>
    </recommendedName>
    <alternativeName>
        <fullName evidence="12 15">M1G-methyltransferase</fullName>
    </alternativeName>
    <alternativeName>
        <fullName evidence="13 15">tRNA [GM37] methyltransferase</fullName>
    </alternativeName>
</protein>
<evidence type="ECO:0000256" key="9">
    <source>
        <dbReference type="ARBA" id="ARBA00022679"/>
    </source>
</evidence>
<sequence length="234" mass="26424">MMEPLRIDVISVIPGFFDSPLQNGLLAIARKKQYAEIHVHNLHDYGLGRYKQVDDTPFGGGAGMVIRPEPVFACVEKLLAEREYDWVIFPTPDGKPFDQPLANRLSRTKNLMLLCGHYKAVDDRIRQMLVTMEVSIGDVVVSGGEIPSLVIMDAIVRLIPGVIGDGESALTDSFQTGMLDSAYYTRPAEFRGMKVPDVLLSGHHRNIEKWRYENALQRTLQRRPDLLDKKIFNE</sequence>
<dbReference type="GO" id="GO:0002939">
    <property type="term" value="P:tRNA N1-guanine methylation"/>
    <property type="evidence" value="ECO:0007669"/>
    <property type="project" value="TreeGrafter"/>
</dbReference>
<evidence type="ECO:0000256" key="5">
    <source>
        <dbReference type="ARBA" id="ARBA00012807"/>
    </source>
</evidence>
<dbReference type="Gene3D" id="3.40.1280.10">
    <property type="match status" value="1"/>
</dbReference>
<keyword evidence="10 15" id="KW-0949">S-adenosyl-L-methionine</keyword>
<dbReference type="NCBIfam" id="TIGR00088">
    <property type="entry name" value="trmD"/>
    <property type="match status" value="1"/>
</dbReference>
<dbReference type="RefSeq" id="WP_012466333.1">
    <property type="nucleotide sequence ID" value="NC_010803.1"/>
</dbReference>
<evidence type="ECO:0000313" key="20">
    <source>
        <dbReference type="Proteomes" id="UP000008841"/>
    </source>
</evidence>
<dbReference type="EMBL" id="CP001097">
    <property type="protein sequence ID" value="ACD90456.1"/>
    <property type="molecule type" value="Genomic_DNA"/>
</dbReference>
<evidence type="ECO:0000256" key="15">
    <source>
        <dbReference type="HAMAP-Rule" id="MF_00605"/>
    </source>
</evidence>
<evidence type="ECO:0000256" key="12">
    <source>
        <dbReference type="ARBA" id="ARBA00029736"/>
    </source>
</evidence>
<dbReference type="HAMAP" id="MF_00605">
    <property type="entry name" value="TrmD"/>
    <property type="match status" value="1"/>
</dbReference>
<evidence type="ECO:0000256" key="11">
    <source>
        <dbReference type="ARBA" id="ARBA00022694"/>
    </source>
</evidence>
<dbReference type="InterPro" id="IPR029026">
    <property type="entry name" value="tRNA_m1G_MTases_N"/>
</dbReference>
<accession>B3ED31</accession>
<comment type="subunit">
    <text evidence="4 15 17">Homodimer.</text>
</comment>
<dbReference type="KEGG" id="cli:Clim_1396"/>
<comment type="function">
    <text evidence="1 15 17">Specifically methylates guanosine-37 in various tRNAs.</text>
</comment>
<dbReference type="Gene3D" id="1.10.1270.20">
    <property type="entry name" value="tRNA(m1g37)methyltransferase, domain 2"/>
    <property type="match status" value="1"/>
</dbReference>
<feature type="binding site" evidence="15 16">
    <location>
        <position position="116"/>
    </location>
    <ligand>
        <name>S-adenosyl-L-methionine</name>
        <dbReference type="ChEBI" id="CHEBI:59789"/>
    </ligand>
</feature>
<feature type="domain" description="tRNA methyltransferase TRMD/TRM10-type" evidence="18">
    <location>
        <begin position="5"/>
        <end position="228"/>
    </location>
</feature>
<dbReference type="AlphaFoldDB" id="B3ED31"/>
<keyword evidence="7 15" id="KW-0963">Cytoplasm</keyword>
<dbReference type="SUPFAM" id="SSF75217">
    <property type="entry name" value="alpha/beta knot"/>
    <property type="match status" value="1"/>
</dbReference>
<dbReference type="InterPro" id="IPR023148">
    <property type="entry name" value="tRNA_m1G_MeTrfase_C_sf"/>
</dbReference>
<evidence type="ECO:0000256" key="10">
    <source>
        <dbReference type="ARBA" id="ARBA00022691"/>
    </source>
</evidence>
<dbReference type="eggNOG" id="COG0336">
    <property type="taxonomic scope" value="Bacteria"/>
</dbReference>
<dbReference type="NCBIfam" id="NF000648">
    <property type="entry name" value="PRK00026.1"/>
    <property type="match status" value="1"/>
</dbReference>
<name>B3ED31_CHLL2</name>
<dbReference type="GO" id="GO:0005829">
    <property type="term" value="C:cytosol"/>
    <property type="evidence" value="ECO:0007669"/>
    <property type="project" value="TreeGrafter"/>
</dbReference>
<evidence type="ECO:0000256" key="3">
    <source>
        <dbReference type="ARBA" id="ARBA00007630"/>
    </source>
</evidence>
<evidence type="ECO:0000256" key="14">
    <source>
        <dbReference type="ARBA" id="ARBA00047783"/>
    </source>
</evidence>
<evidence type="ECO:0000256" key="4">
    <source>
        <dbReference type="ARBA" id="ARBA00011738"/>
    </source>
</evidence>
<dbReference type="Proteomes" id="UP000008841">
    <property type="component" value="Chromosome"/>
</dbReference>
<dbReference type="HOGENOM" id="CLU_047363_0_1_10"/>
<dbReference type="PANTHER" id="PTHR46417">
    <property type="entry name" value="TRNA (GUANINE-N(1)-)-METHYLTRANSFERASE"/>
    <property type="match status" value="1"/>
</dbReference>
<evidence type="ECO:0000313" key="19">
    <source>
        <dbReference type="EMBL" id="ACD90456.1"/>
    </source>
</evidence>
<evidence type="ECO:0000256" key="7">
    <source>
        <dbReference type="ARBA" id="ARBA00022490"/>
    </source>
</evidence>
<comment type="caution">
    <text evidence="15">Lacks conserved residue(s) required for the propagation of feature annotation.</text>
</comment>
<keyword evidence="9 15" id="KW-0808">Transferase</keyword>
<dbReference type="PANTHER" id="PTHR46417:SF1">
    <property type="entry name" value="TRNA (GUANINE-N(1)-)-METHYLTRANSFERASE"/>
    <property type="match status" value="1"/>
</dbReference>
<dbReference type="InterPro" id="IPR002649">
    <property type="entry name" value="tRNA_m1G_MeTrfase_TrmD"/>
</dbReference>
<organism evidence="19 20">
    <name type="scientific">Chlorobium limicola (strain DSM 245 / NBRC 103803 / 6330)</name>
    <dbReference type="NCBI Taxonomy" id="290315"/>
    <lineage>
        <taxon>Bacteria</taxon>
        <taxon>Pseudomonadati</taxon>
        <taxon>Chlorobiota</taxon>
        <taxon>Chlorobiia</taxon>
        <taxon>Chlorobiales</taxon>
        <taxon>Chlorobiaceae</taxon>
        <taxon>Chlorobium/Pelodictyon group</taxon>
        <taxon>Chlorobium</taxon>
    </lineage>
</organism>
<evidence type="ECO:0000256" key="16">
    <source>
        <dbReference type="PIRSR" id="PIRSR000386-1"/>
    </source>
</evidence>
<comment type="similarity">
    <text evidence="3 15 17">Belongs to the RNA methyltransferase TrmD family.</text>
</comment>